<name>A0A1G5YB32_9BACT</name>
<evidence type="ECO:0000313" key="2">
    <source>
        <dbReference type="Proteomes" id="UP000198756"/>
    </source>
</evidence>
<dbReference type="InterPro" id="IPR025345">
    <property type="entry name" value="DUF4249"/>
</dbReference>
<dbReference type="OrthoDB" id="1115009at2"/>
<dbReference type="STRING" id="279824.SAMN03080617_02397"/>
<dbReference type="EMBL" id="FMXE01000015">
    <property type="protein sequence ID" value="SDA79873.1"/>
    <property type="molecule type" value="Genomic_DNA"/>
</dbReference>
<dbReference type="AlphaFoldDB" id="A0A1G5YB32"/>
<evidence type="ECO:0000313" key="1">
    <source>
        <dbReference type="EMBL" id="SDA79873.1"/>
    </source>
</evidence>
<evidence type="ECO:0008006" key="3">
    <source>
        <dbReference type="Google" id="ProtNLM"/>
    </source>
</evidence>
<dbReference type="RefSeq" id="WP_092730236.1">
    <property type="nucleotide sequence ID" value="NZ_FMXE01000015.1"/>
</dbReference>
<reference evidence="2" key="1">
    <citation type="submission" date="2016-10" db="EMBL/GenBank/DDBJ databases">
        <authorList>
            <person name="Varghese N."/>
            <person name="Submissions S."/>
        </authorList>
    </citation>
    <scope>NUCLEOTIDE SEQUENCE [LARGE SCALE GENOMIC DNA]</scope>
    <source>
        <strain evidence="2">DSM 22703</strain>
    </source>
</reference>
<accession>A0A1G5YB32</accession>
<keyword evidence="2" id="KW-1185">Reference proteome</keyword>
<dbReference type="Proteomes" id="UP000198756">
    <property type="component" value="Unassembled WGS sequence"/>
</dbReference>
<sequence>MMTNRIKSSIPLVLLLSIIWGCERFLEVELPGQEPRLVMNSLLENSDTIRVYLTKSRGILEGREYDGFEYVKGGKVFLKNESGAIFPFAFIDKSNPIESFAYYYLAGYDFKDNERYEILAESEGFKPISGEVQFPEPIAIKEISYRNLGPVESFTSQDLLEFTVKFDDLPGKNFYELKGRFYGPSTTQANSFYSGDLYPRPVNPAYQRDSWTYSGLLFDDVLLSGKDSEIVFRSTFPRDYDLEVTINLSHVSESYYRYEETVGLQNYNRGDFLSQPVLVYTNIKNGMGILKARNTDTKILKILLEE</sequence>
<gene>
    <name evidence="1" type="ORF">SAMN03080617_02397</name>
</gene>
<protein>
    <recommendedName>
        <fullName evidence="3">DUF4249 domain-containing protein</fullName>
    </recommendedName>
</protein>
<organism evidence="1 2">
    <name type="scientific">Algoriphagus alkaliphilus</name>
    <dbReference type="NCBI Taxonomy" id="279824"/>
    <lineage>
        <taxon>Bacteria</taxon>
        <taxon>Pseudomonadati</taxon>
        <taxon>Bacteroidota</taxon>
        <taxon>Cytophagia</taxon>
        <taxon>Cytophagales</taxon>
        <taxon>Cyclobacteriaceae</taxon>
        <taxon>Algoriphagus</taxon>
    </lineage>
</organism>
<dbReference type="Pfam" id="PF14054">
    <property type="entry name" value="DUF4249"/>
    <property type="match status" value="1"/>
</dbReference>
<proteinExistence type="predicted"/>